<keyword evidence="1" id="KW-0472">Membrane</keyword>
<dbReference type="AlphaFoldDB" id="A0A510Y575"/>
<evidence type="ECO:0000313" key="2">
    <source>
        <dbReference type="EMBL" id="GEK58475.1"/>
    </source>
</evidence>
<gene>
    <name evidence="2" type="ORF">MHA01_13800</name>
</gene>
<evidence type="ECO:0000313" key="3">
    <source>
        <dbReference type="Proteomes" id="UP000321051"/>
    </source>
</evidence>
<dbReference type="STRING" id="1371.GCA_900166605_01472"/>
<proteinExistence type="predicted"/>
<dbReference type="Proteomes" id="UP000321051">
    <property type="component" value="Unassembled WGS sequence"/>
</dbReference>
<keyword evidence="1" id="KW-1133">Transmembrane helix</keyword>
<name>A0A510Y575_MARHA</name>
<accession>A0A510Y575</accession>
<feature type="transmembrane region" description="Helical" evidence="1">
    <location>
        <begin position="225"/>
        <end position="244"/>
    </location>
</feature>
<protein>
    <submittedName>
        <fullName evidence="2">Uncharacterized protein</fullName>
    </submittedName>
</protein>
<reference evidence="2 3" key="1">
    <citation type="submission" date="2019-07" db="EMBL/GenBank/DDBJ databases">
        <title>Whole genome shotgun sequence of Marinococcus halophilus NBRC 102359.</title>
        <authorList>
            <person name="Hosoyama A."/>
            <person name="Uohara A."/>
            <person name="Ohji S."/>
            <person name="Ichikawa N."/>
        </authorList>
    </citation>
    <scope>NUCLEOTIDE SEQUENCE [LARGE SCALE GENOMIC DNA]</scope>
    <source>
        <strain evidence="2 3">NBRC 102359</strain>
    </source>
</reference>
<comment type="caution">
    <text evidence="2">The sequence shown here is derived from an EMBL/GenBank/DDBJ whole genome shotgun (WGS) entry which is preliminary data.</text>
</comment>
<organism evidence="2 3">
    <name type="scientific">Marinococcus halophilus</name>
    <dbReference type="NCBI Taxonomy" id="1371"/>
    <lineage>
        <taxon>Bacteria</taxon>
        <taxon>Bacillati</taxon>
        <taxon>Bacillota</taxon>
        <taxon>Bacilli</taxon>
        <taxon>Bacillales</taxon>
        <taxon>Bacillaceae</taxon>
        <taxon>Marinococcus</taxon>
    </lineage>
</organism>
<keyword evidence="3" id="KW-1185">Reference proteome</keyword>
<sequence>MSLSKQAEDYFQEVGDYLYLHGRKKRETEFYIQGDKEKVEAREKAGGSMYEIMPKDPKVYSGAIKHKVPPAIGGHLSFLLLVAWVLFLALWLWDLLRGVTNFSFWYFGILGPGALIVSFLMIYGKPLQAFRSSWIKQNLKYLPQAAMFVLVIPVRDLITNVPEGSLIFSSAFKWWFVPVAIMATALAVWVFQKDFLPAYAAIIGLLIAVWLVISAVDLLPFPYNLIAGVLLVGSAFAYGIILSLKPDDRPD</sequence>
<feature type="transmembrane region" description="Helical" evidence="1">
    <location>
        <begin position="174"/>
        <end position="191"/>
    </location>
</feature>
<feature type="transmembrane region" description="Helical" evidence="1">
    <location>
        <begin position="72"/>
        <end position="92"/>
    </location>
</feature>
<evidence type="ECO:0000256" key="1">
    <source>
        <dbReference type="SAM" id="Phobius"/>
    </source>
</evidence>
<feature type="transmembrane region" description="Helical" evidence="1">
    <location>
        <begin position="104"/>
        <end position="124"/>
    </location>
</feature>
<feature type="transmembrane region" description="Helical" evidence="1">
    <location>
        <begin position="198"/>
        <end position="219"/>
    </location>
</feature>
<dbReference type="EMBL" id="BJUN01000006">
    <property type="protein sequence ID" value="GEK58475.1"/>
    <property type="molecule type" value="Genomic_DNA"/>
</dbReference>
<keyword evidence="1" id="KW-0812">Transmembrane</keyword>